<dbReference type="InterPro" id="IPR023796">
    <property type="entry name" value="Serpin_dom"/>
</dbReference>
<dbReference type="PANTHER" id="PTHR11461:SF211">
    <property type="entry name" value="GH10112P-RELATED"/>
    <property type="match status" value="1"/>
</dbReference>
<dbReference type="Pfam" id="PF00079">
    <property type="entry name" value="Serpin"/>
    <property type="match status" value="1"/>
</dbReference>
<evidence type="ECO:0000313" key="4">
    <source>
        <dbReference type="Proteomes" id="UP000014184"/>
    </source>
</evidence>
<dbReference type="InterPro" id="IPR042185">
    <property type="entry name" value="Serpin_sf_2"/>
</dbReference>
<dbReference type="SMR" id="A0A9P2WQ06"/>
<dbReference type="EMBL" id="AOSG01000054">
    <property type="protein sequence ID" value="EOR71012.1"/>
    <property type="molecule type" value="Genomic_DNA"/>
</dbReference>
<dbReference type="SMART" id="SM00093">
    <property type="entry name" value="SERPIN"/>
    <property type="match status" value="1"/>
</dbReference>
<dbReference type="SUPFAM" id="SSF56574">
    <property type="entry name" value="Serpins"/>
    <property type="match status" value="1"/>
</dbReference>
<dbReference type="AlphaFoldDB" id="A0A9P2WQ06"/>
<reference evidence="3 4" key="1">
    <citation type="journal article" date="2013" name="Genome Announc.">
        <title>Draft Genome Sequence of the Lignocellulose Decomposer Thermobifida fusca Strain TM51.</title>
        <authorList>
            <person name="Toth A."/>
            <person name="Barna T."/>
            <person name="Nagy I."/>
            <person name="Horvath B."/>
            <person name="Nagy I."/>
            <person name="Tancsics A."/>
            <person name="Kriszt B."/>
            <person name="Baka E."/>
            <person name="Fekete C."/>
            <person name="Kukolya J."/>
        </authorList>
    </citation>
    <scope>NUCLEOTIDE SEQUENCE [LARGE SCALE GENOMIC DNA]</scope>
    <source>
        <strain evidence="3 4">TM51</strain>
    </source>
</reference>
<proteinExistence type="inferred from homology"/>
<dbReference type="Gene3D" id="3.30.497.10">
    <property type="entry name" value="Antithrombin, subunit I, domain 2"/>
    <property type="match status" value="1"/>
</dbReference>
<dbReference type="GO" id="GO:0005615">
    <property type="term" value="C:extracellular space"/>
    <property type="evidence" value="ECO:0007669"/>
    <property type="project" value="InterPro"/>
</dbReference>
<comment type="similarity">
    <text evidence="1">Belongs to the serpin family.</text>
</comment>
<dbReference type="PANTHER" id="PTHR11461">
    <property type="entry name" value="SERINE PROTEASE INHIBITOR, SERPIN"/>
    <property type="match status" value="1"/>
</dbReference>
<sequence>MSGGFLRDDHLEFALHLHRRLAEAVPDGEVIWSPYSVACALGVLAAGARATTRTELTTLLGTDPAPLLAALDRAVADSPDLASRTVLWVSADVPVRSSFRATVHDRPDSDVRTADFRTNPEGVRATVNADIADATRGMIRELLPQGAVTPDLRAILTNALWARARWTTPFEAHLTREGTFRTPRGPKRVPFMHRTGTMPYATARGWGMVTLHAHDELAVDVLLPPGTNAAAVPTAPLLTALHRRSASTSVELALPRFELTQPHQLVEVLAEAGVRTLFTASADLSGISTVPLYVDTVIHQARLRVDERGAEGAAATAAMMLLAGAMPPRRTIRFSVDRPFHIVVRRRGAILFLGSIADPHDPGPAQ</sequence>
<dbReference type="Proteomes" id="UP000014184">
    <property type="component" value="Unassembled WGS sequence"/>
</dbReference>
<keyword evidence="4" id="KW-1185">Reference proteome</keyword>
<gene>
    <name evidence="3" type="ORF">TM51_09956</name>
</gene>
<evidence type="ECO:0000256" key="1">
    <source>
        <dbReference type="RuleBase" id="RU000411"/>
    </source>
</evidence>
<dbReference type="InterPro" id="IPR000215">
    <property type="entry name" value="Serpin_fam"/>
</dbReference>
<comment type="caution">
    <text evidence="3">The sequence shown here is derived from an EMBL/GenBank/DDBJ whole genome shotgun (WGS) entry which is preliminary data.</text>
</comment>
<accession>A0A9P2WQ06</accession>
<dbReference type="InterPro" id="IPR036186">
    <property type="entry name" value="Serpin_sf"/>
</dbReference>
<name>A0A9P2WQ06_THEFU</name>
<dbReference type="CDD" id="cd19590">
    <property type="entry name" value="serpin_thermopin-like"/>
    <property type="match status" value="1"/>
</dbReference>
<evidence type="ECO:0000313" key="3">
    <source>
        <dbReference type="EMBL" id="EOR71012.1"/>
    </source>
</evidence>
<dbReference type="GO" id="GO:0004867">
    <property type="term" value="F:serine-type endopeptidase inhibitor activity"/>
    <property type="evidence" value="ECO:0007669"/>
    <property type="project" value="InterPro"/>
</dbReference>
<protein>
    <submittedName>
        <fullName evidence="3">Proteinase inhibitor I4, serpin</fullName>
    </submittedName>
</protein>
<organism evidence="3 4">
    <name type="scientific">Thermobifida fusca TM51</name>
    <dbReference type="NCBI Taxonomy" id="1169414"/>
    <lineage>
        <taxon>Bacteria</taxon>
        <taxon>Bacillati</taxon>
        <taxon>Actinomycetota</taxon>
        <taxon>Actinomycetes</taxon>
        <taxon>Streptosporangiales</taxon>
        <taxon>Nocardiopsidaceae</taxon>
        <taxon>Thermobifida</taxon>
    </lineage>
</organism>
<dbReference type="RefSeq" id="WP_011292357.1">
    <property type="nucleotide sequence ID" value="NZ_AOSG01000054.1"/>
</dbReference>
<dbReference type="Gene3D" id="2.30.39.10">
    <property type="entry name" value="Alpha-1-antitrypsin, domain 1"/>
    <property type="match status" value="1"/>
</dbReference>
<feature type="domain" description="Serpin" evidence="2">
    <location>
        <begin position="15"/>
        <end position="359"/>
    </location>
</feature>
<dbReference type="InterPro" id="IPR042178">
    <property type="entry name" value="Serpin_sf_1"/>
</dbReference>
<evidence type="ECO:0000259" key="2">
    <source>
        <dbReference type="SMART" id="SM00093"/>
    </source>
</evidence>